<evidence type="ECO:0000313" key="2">
    <source>
        <dbReference type="EMBL" id="KAI9261449.1"/>
    </source>
</evidence>
<name>A0AAD5JYT9_9FUNG</name>
<feature type="compositionally biased region" description="Low complexity" evidence="1">
    <location>
        <begin position="21"/>
        <end position="35"/>
    </location>
</feature>
<feature type="compositionally biased region" description="Low complexity" evidence="1">
    <location>
        <begin position="143"/>
        <end position="159"/>
    </location>
</feature>
<feature type="compositionally biased region" description="Polar residues" evidence="1">
    <location>
        <begin position="1"/>
        <end position="20"/>
    </location>
</feature>
<dbReference type="AlphaFoldDB" id="A0AAD5JYT9"/>
<organism evidence="2 3">
    <name type="scientific">Phascolomyces articulosus</name>
    <dbReference type="NCBI Taxonomy" id="60185"/>
    <lineage>
        <taxon>Eukaryota</taxon>
        <taxon>Fungi</taxon>
        <taxon>Fungi incertae sedis</taxon>
        <taxon>Mucoromycota</taxon>
        <taxon>Mucoromycotina</taxon>
        <taxon>Mucoromycetes</taxon>
        <taxon>Mucorales</taxon>
        <taxon>Lichtheimiaceae</taxon>
        <taxon>Phascolomyces</taxon>
    </lineage>
</organism>
<dbReference type="EMBL" id="JAIXMP010000015">
    <property type="protein sequence ID" value="KAI9261449.1"/>
    <property type="molecule type" value="Genomic_DNA"/>
</dbReference>
<comment type="caution">
    <text evidence="2">The sequence shown here is derived from an EMBL/GenBank/DDBJ whole genome shotgun (WGS) entry which is preliminary data.</text>
</comment>
<feature type="compositionally biased region" description="Basic and acidic residues" evidence="1">
    <location>
        <begin position="37"/>
        <end position="53"/>
    </location>
</feature>
<gene>
    <name evidence="2" type="ORF">BDA99DRAFT_537838</name>
</gene>
<keyword evidence="3" id="KW-1185">Reference proteome</keyword>
<sequence length="357" mass="40634">MIGSLPTTSNLIKYQQQQQHSTLPSSSTSIPILSSWTKKEHQKKGDQHHDHHPFQTRRKSINPHRSPTLAADDQSVVFQLDLESHAFSPPPTNDTILSTLRKRVLLERKQLLHPKRPRLYKPQQRLVTRIKIPTKKVPPPSPRLLQQQQKQQTTVSSLTPLVPNPTITVVPSSSLSQQVRPKQVISSSSSSVSSSSLKSQQQQHGTGRPARIKGPCQACHESSDGCMRKAFNWPFPSNAVFNDKGRPYVYLCNKCGLRYNKSGGCVCRNCRWVLCKEEKRKAMQHITYMRRTRADGRVDPDDDIVDFVCSPKYWSCGRPWKVGWIPQGELDENDDGSIEDEDEQQQQQNQRTLFVSV</sequence>
<protein>
    <submittedName>
        <fullName evidence="2">Uncharacterized protein</fullName>
    </submittedName>
</protein>
<reference evidence="2" key="1">
    <citation type="journal article" date="2022" name="IScience">
        <title>Evolution of zygomycete secretomes and the origins of terrestrial fungal ecologies.</title>
        <authorList>
            <person name="Chang Y."/>
            <person name="Wang Y."/>
            <person name="Mondo S."/>
            <person name="Ahrendt S."/>
            <person name="Andreopoulos W."/>
            <person name="Barry K."/>
            <person name="Beard J."/>
            <person name="Benny G.L."/>
            <person name="Blankenship S."/>
            <person name="Bonito G."/>
            <person name="Cuomo C."/>
            <person name="Desiro A."/>
            <person name="Gervers K.A."/>
            <person name="Hundley H."/>
            <person name="Kuo A."/>
            <person name="LaButti K."/>
            <person name="Lang B.F."/>
            <person name="Lipzen A."/>
            <person name="O'Donnell K."/>
            <person name="Pangilinan J."/>
            <person name="Reynolds N."/>
            <person name="Sandor L."/>
            <person name="Smith M.E."/>
            <person name="Tsang A."/>
            <person name="Grigoriev I.V."/>
            <person name="Stajich J.E."/>
            <person name="Spatafora J.W."/>
        </authorList>
    </citation>
    <scope>NUCLEOTIDE SEQUENCE</scope>
    <source>
        <strain evidence="2">RSA 2281</strain>
    </source>
</reference>
<dbReference type="Proteomes" id="UP001209540">
    <property type="component" value="Unassembled WGS sequence"/>
</dbReference>
<proteinExistence type="predicted"/>
<reference evidence="2" key="2">
    <citation type="submission" date="2023-02" db="EMBL/GenBank/DDBJ databases">
        <authorList>
            <consortium name="DOE Joint Genome Institute"/>
            <person name="Mondo S.J."/>
            <person name="Chang Y."/>
            <person name="Wang Y."/>
            <person name="Ahrendt S."/>
            <person name="Andreopoulos W."/>
            <person name="Barry K."/>
            <person name="Beard J."/>
            <person name="Benny G.L."/>
            <person name="Blankenship S."/>
            <person name="Bonito G."/>
            <person name="Cuomo C."/>
            <person name="Desiro A."/>
            <person name="Gervers K.A."/>
            <person name="Hundley H."/>
            <person name="Kuo A."/>
            <person name="LaButti K."/>
            <person name="Lang B.F."/>
            <person name="Lipzen A."/>
            <person name="O'Donnell K."/>
            <person name="Pangilinan J."/>
            <person name="Reynolds N."/>
            <person name="Sandor L."/>
            <person name="Smith M.W."/>
            <person name="Tsang A."/>
            <person name="Grigoriev I.V."/>
            <person name="Stajich J.E."/>
            <person name="Spatafora J.W."/>
        </authorList>
    </citation>
    <scope>NUCLEOTIDE SEQUENCE</scope>
    <source>
        <strain evidence="2">RSA 2281</strain>
    </source>
</reference>
<accession>A0AAD5JYT9</accession>
<feature type="region of interest" description="Disordered" evidence="1">
    <location>
        <begin position="331"/>
        <end position="357"/>
    </location>
</feature>
<feature type="region of interest" description="Disordered" evidence="1">
    <location>
        <begin position="1"/>
        <end position="68"/>
    </location>
</feature>
<feature type="compositionally biased region" description="Polar residues" evidence="1">
    <location>
        <begin position="165"/>
        <end position="180"/>
    </location>
</feature>
<evidence type="ECO:0000313" key="3">
    <source>
        <dbReference type="Proteomes" id="UP001209540"/>
    </source>
</evidence>
<evidence type="ECO:0000256" key="1">
    <source>
        <dbReference type="SAM" id="MobiDB-lite"/>
    </source>
</evidence>
<feature type="compositionally biased region" description="Acidic residues" evidence="1">
    <location>
        <begin position="331"/>
        <end position="344"/>
    </location>
</feature>
<feature type="region of interest" description="Disordered" evidence="1">
    <location>
        <begin position="134"/>
        <end position="214"/>
    </location>
</feature>
<feature type="compositionally biased region" description="Low complexity" evidence="1">
    <location>
        <begin position="186"/>
        <end position="203"/>
    </location>
</feature>